<reference evidence="7 9" key="1">
    <citation type="journal article" date="2018" name="Gigascience">
        <title>Genomes of trombidid mites reveal novel predicted allergens and laterally-transferred genes associated with secondary metabolism.</title>
        <authorList>
            <person name="Dong X."/>
            <person name="Chaisiri K."/>
            <person name="Xia D."/>
            <person name="Armstrong S.D."/>
            <person name="Fang Y."/>
            <person name="Donnelly M.J."/>
            <person name="Kadowaki T."/>
            <person name="McGarry J.W."/>
            <person name="Darby A.C."/>
            <person name="Makepeace B.L."/>
        </authorList>
    </citation>
    <scope>NUCLEOTIDE SEQUENCE [LARGE SCALE GENOMIC DNA]</scope>
    <source>
        <strain evidence="7">UoL-WK</strain>
    </source>
</reference>
<dbReference type="InterPro" id="IPR030386">
    <property type="entry name" value="G_GB1_RHD3_dom"/>
</dbReference>
<proteinExistence type="inferred from homology"/>
<evidence type="ECO:0000256" key="4">
    <source>
        <dbReference type="SAM" id="Phobius"/>
    </source>
</evidence>
<dbReference type="Pfam" id="PF02263">
    <property type="entry name" value="GBP"/>
    <property type="match status" value="1"/>
</dbReference>
<name>A0A3S3PN62_9ACAR</name>
<dbReference type="Gene3D" id="3.40.50.300">
    <property type="entry name" value="P-loop containing nucleotide triphosphate hydrolases"/>
    <property type="match status" value="1"/>
</dbReference>
<dbReference type="InterPro" id="IPR027417">
    <property type="entry name" value="P-loop_NTPase"/>
</dbReference>
<evidence type="ECO:0000259" key="5">
    <source>
        <dbReference type="PROSITE" id="PS51715"/>
    </source>
</evidence>
<dbReference type="Proteomes" id="UP000285301">
    <property type="component" value="Unassembled WGS sequence"/>
</dbReference>
<evidence type="ECO:0000313" key="9">
    <source>
        <dbReference type="Proteomes" id="UP000285301"/>
    </source>
</evidence>
<dbReference type="InterPro" id="IPR015894">
    <property type="entry name" value="Guanylate-bd_N"/>
</dbReference>
<comment type="similarity">
    <text evidence="3">Belongs to the TRAFAC class dynamin-like GTPase superfamily. GB1/RHD3 GTPase family.</text>
</comment>
<evidence type="ECO:0000313" key="8">
    <source>
        <dbReference type="EMBL" id="RWS13185.1"/>
    </source>
</evidence>
<feature type="domain" description="GB1/RHD3-type G" evidence="5">
    <location>
        <begin position="64"/>
        <end position="317"/>
    </location>
</feature>
<dbReference type="EMBL" id="NCKU01001070">
    <property type="protein sequence ID" value="RWS13185.1"/>
    <property type="molecule type" value="Genomic_DNA"/>
</dbReference>
<evidence type="ECO:0000313" key="7">
    <source>
        <dbReference type="EMBL" id="RWS13180.1"/>
    </source>
</evidence>
<dbReference type="GO" id="GO:0003924">
    <property type="term" value="F:GTPase activity"/>
    <property type="evidence" value="ECO:0007669"/>
    <property type="project" value="InterPro"/>
</dbReference>
<feature type="transmembrane region" description="Helical" evidence="4">
    <location>
        <begin position="572"/>
        <end position="600"/>
    </location>
</feature>
<keyword evidence="4" id="KW-0472">Membrane</keyword>
<dbReference type="PANTHER" id="PTHR10751">
    <property type="entry name" value="GUANYLATE BINDING PROTEIN"/>
    <property type="match status" value="1"/>
</dbReference>
<dbReference type="AlphaFoldDB" id="A0A3S3PN62"/>
<keyword evidence="2" id="KW-0342">GTP-binding</keyword>
<dbReference type="PROSITE" id="PS51715">
    <property type="entry name" value="G_GB1_RHD3"/>
    <property type="match status" value="1"/>
</dbReference>
<keyword evidence="4" id="KW-0812">Transmembrane</keyword>
<evidence type="ECO:0000256" key="3">
    <source>
        <dbReference type="PROSITE-ProRule" id="PRU01052"/>
    </source>
</evidence>
<evidence type="ECO:0000256" key="2">
    <source>
        <dbReference type="ARBA" id="ARBA00023134"/>
    </source>
</evidence>
<evidence type="ECO:0000313" key="6">
    <source>
        <dbReference type="EMBL" id="RWS12287.1"/>
    </source>
</evidence>
<evidence type="ECO:0000256" key="1">
    <source>
        <dbReference type="ARBA" id="ARBA00022741"/>
    </source>
</evidence>
<dbReference type="GO" id="GO:0005525">
    <property type="term" value="F:GTP binding"/>
    <property type="evidence" value="ECO:0007669"/>
    <property type="project" value="UniProtKB-KW"/>
</dbReference>
<gene>
    <name evidence="7" type="ORF">B4U79_05746</name>
    <name evidence="8" type="ORF">B4U79_06823</name>
    <name evidence="6" type="ORF">B4U79_15424</name>
</gene>
<organism evidence="7 9">
    <name type="scientific">Dinothrombium tinctorium</name>
    <dbReference type="NCBI Taxonomy" id="1965070"/>
    <lineage>
        <taxon>Eukaryota</taxon>
        <taxon>Metazoa</taxon>
        <taxon>Ecdysozoa</taxon>
        <taxon>Arthropoda</taxon>
        <taxon>Chelicerata</taxon>
        <taxon>Arachnida</taxon>
        <taxon>Acari</taxon>
        <taxon>Acariformes</taxon>
        <taxon>Trombidiformes</taxon>
        <taxon>Prostigmata</taxon>
        <taxon>Anystina</taxon>
        <taxon>Parasitengona</taxon>
        <taxon>Trombidioidea</taxon>
        <taxon>Trombidiidae</taxon>
        <taxon>Dinothrombium</taxon>
    </lineage>
</organism>
<sequence>MGDLIFEEYKREHKILTKEKISRKKSFQISGEGVQIVEFNEENDECIFNRKALENILLKPEFKKKPLVVISIVGPTSSGKTSFENYCFRFMERNGQNNWLGSDEEPLTGMDWKPTHRTVTRGIWVWNKPYIRKLSNGKECVVLFMDTEGLYGKDEIRGRWSHVFGISTAASSVQIFNLKEELTPRDMEELQVFVRLAELGIKADADQNKEATLKMKPFQKLWFLIRSWRYPEDYDYGEKGGKKYLSDVFEAKETDKYHLREMKQSIINAYQDIHCYLMPHPNDVIYKSSFKGQVGPLSEDFKQHLDRFIRCILEPENLVPKELIGISMTPYNYVDFFGSIIDTFNNGNFPKIESLMRAISLASKNQLIDYFTQLYKEMLICELDLALQKKPRRRGKLLHVFRVVNQDIISMYDNHPKFITSEEASQVKEKILMQMKVVRETVASDYSDKFVDYFRDLYEQLMDQVFLTALKNRVHHIDPEKLADLHTRLKIKLLSDVYSLSKVGIEKDIQCRIRRIFDSSFLKYKRNNDVLVEEMQGSTIKYATASGGGGLIGVTAGSIAAHAAVVTASASIAVSVVGGGLIVLGIGSVGLAGFLFYRWYKIRQSCAKAKQQMSETAVEAVAMEDL</sequence>
<dbReference type="OrthoDB" id="7788754at2759"/>
<reference evidence="7" key="2">
    <citation type="submission" date="2018-11" db="EMBL/GenBank/DDBJ databases">
        <title>Trombidioid mite genomics.</title>
        <authorList>
            <person name="Dong X."/>
        </authorList>
    </citation>
    <scope>NUCLEOTIDE SEQUENCE</scope>
    <source>
        <strain evidence="7">UoL-WK</strain>
    </source>
</reference>
<keyword evidence="9" id="KW-1185">Reference proteome</keyword>
<comment type="caution">
    <text evidence="7">The sequence shown here is derived from an EMBL/GenBank/DDBJ whole genome shotgun (WGS) entry which is preliminary data.</text>
</comment>
<keyword evidence="4" id="KW-1133">Transmembrane helix</keyword>
<protein>
    <submittedName>
        <fullName evidence="7">Atlastin-3-like protein</fullName>
    </submittedName>
</protein>
<dbReference type="EMBL" id="NCKU01001369">
    <property type="protein sequence ID" value="RWS12287.1"/>
    <property type="molecule type" value="Genomic_DNA"/>
</dbReference>
<keyword evidence="1" id="KW-0547">Nucleotide-binding</keyword>
<accession>A0A3S3PN62</accession>
<dbReference type="SUPFAM" id="SSF52540">
    <property type="entry name" value="P-loop containing nucleoside triphosphate hydrolases"/>
    <property type="match status" value="1"/>
</dbReference>
<dbReference type="EMBL" id="NCKU01001071">
    <property type="protein sequence ID" value="RWS13180.1"/>
    <property type="molecule type" value="Genomic_DNA"/>
</dbReference>